<organism evidence="1 2">
    <name type="scientific">Oxalicibacterium faecigallinarum</name>
    <dbReference type="NCBI Taxonomy" id="573741"/>
    <lineage>
        <taxon>Bacteria</taxon>
        <taxon>Pseudomonadati</taxon>
        <taxon>Pseudomonadota</taxon>
        <taxon>Betaproteobacteria</taxon>
        <taxon>Burkholderiales</taxon>
        <taxon>Oxalobacteraceae</taxon>
        <taxon>Oxalicibacterium</taxon>
    </lineage>
</organism>
<protein>
    <recommendedName>
        <fullName evidence="3">Motility protein</fullName>
    </recommendedName>
</protein>
<dbReference type="Pfam" id="PF14070">
    <property type="entry name" value="YjfB_motility"/>
    <property type="match status" value="1"/>
</dbReference>
<dbReference type="Proteomes" id="UP000642180">
    <property type="component" value="Unassembled WGS sequence"/>
</dbReference>
<evidence type="ECO:0008006" key="3">
    <source>
        <dbReference type="Google" id="ProtNLM"/>
    </source>
</evidence>
<gene>
    <name evidence="1" type="ORF">GCM10008066_08190</name>
</gene>
<accession>A0A8J3AR44</accession>
<dbReference type="EMBL" id="BMDI01000001">
    <property type="protein sequence ID" value="GGI17280.1"/>
    <property type="molecule type" value="Genomic_DNA"/>
</dbReference>
<keyword evidence="2" id="KW-1185">Reference proteome</keyword>
<evidence type="ECO:0000313" key="2">
    <source>
        <dbReference type="Proteomes" id="UP000642180"/>
    </source>
</evidence>
<dbReference type="RefSeq" id="WP_188379993.1">
    <property type="nucleotide sequence ID" value="NZ_BMDI01000001.1"/>
</dbReference>
<dbReference type="InterPro" id="IPR025906">
    <property type="entry name" value="YjfB_motility"/>
</dbReference>
<dbReference type="AlphaFoldDB" id="A0A8J3AR44"/>
<comment type="caution">
    <text evidence="1">The sequence shown here is derived from an EMBL/GenBank/DDBJ whole genome shotgun (WGS) entry which is preliminary data.</text>
</comment>
<sequence length="66" mass="6866">MDSYGIAGAVTAMAQERTMYAVSITMLKKTLDMQGDTALTLIAGVTQAPVAQNLPAHLGNNIDVTA</sequence>
<reference evidence="2" key="1">
    <citation type="journal article" date="2019" name="Int. J. Syst. Evol. Microbiol.">
        <title>The Global Catalogue of Microorganisms (GCM) 10K type strain sequencing project: providing services to taxonomists for standard genome sequencing and annotation.</title>
        <authorList>
            <consortium name="The Broad Institute Genomics Platform"/>
            <consortium name="The Broad Institute Genome Sequencing Center for Infectious Disease"/>
            <person name="Wu L."/>
            <person name="Ma J."/>
        </authorList>
    </citation>
    <scope>NUCLEOTIDE SEQUENCE [LARGE SCALE GENOMIC DNA]</scope>
    <source>
        <strain evidence="2">CCM 2767</strain>
    </source>
</reference>
<evidence type="ECO:0000313" key="1">
    <source>
        <dbReference type="EMBL" id="GGI17280.1"/>
    </source>
</evidence>
<proteinExistence type="predicted"/>
<name>A0A8J3AR44_9BURK</name>